<proteinExistence type="predicted"/>
<reference evidence="1 2" key="1">
    <citation type="journal article" date="2022" name="bioRxiv">
        <title>An ancient truncated duplication of the anti-Mullerian hormone receptor type 2 gene is a potential conserved master sex determinant in the Pangasiidae catfish family.</title>
        <authorList>
            <person name="Wen M."/>
            <person name="Pan Q."/>
            <person name="Jouanno E."/>
            <person name="Montfort J."/>
            <person name="Zahm M."/>
            <person name="Cabau C."/>
            <person name="Klopp C."/>
            <person name="Iampietro C."/>
            <person name="Roques C."/>
            <person name="Bouchez O."/>
            <person name="Castinel A."/>
            <person name="Donnadieu C."/>
            <person name="Parrinello H."/>
            <person name="Poncet C."/>
            <person name="Belmonte E."/>
            <person name="Gautier V."/>
            <person name="Avarre J.-C."/>
            <person name="Dugue R."/>
            <person name="Gustiano R."/>
            <person name="Ha T.T.T."/>
            <person name="Campet M."/>
            <person name="Sriphairoj K."/>
            <person name="Ribolli J."/>
            <person name="de Almeida F.L."/>
            <person name="Desvignes T."/>
            <person name="Postlethwait J.H."/>
            <person name="Bucao C.F."/>
            <person name="Robinson-Rechavi M."/>
            <person name="Bobe J."/>
            <person name="Herpin A."/>
            <person name="Guiguen Y."/>
        </authorList>
    </citation>
    <scope>NUCLEOTIDE SEQUENCE [LARGE SCALE GENOMIC DNA]</scope>
    <source>
        <strain evidence="1">YG-Dec2019</strain>
    </source>
</reference>
<protein>
    <submittedName>
        <fullName evidence="1">Uncharacterized protein</fullName>
    </submittedName>
</protein>
<evidence type="ECO:0000313" key="1">
    <source>
        <dbReference type="EMBL" id="MCI4391582.1"/>
    </source>
</evidence>
<dbReference type="Proteomes" id="UP000829447">
    <property type="component" value="Linkage Group LG22"/>
</dbReference>
<organism evidence="1 2">
    <name type="scientific">Pangasianodon gigas</name>
    <name type="common">Mekong giant catfish</name>
    <name type="synonym">Pangasius gigas</name>
    <dbReference type="NCBI Taxonomy" id="30993"/>
    <lineage>
        <taxon>Eukaryota</taxon>
        <taxon>Metazoa</taxon>
        <taxon>Chordata</taxon>
        <taxon>Craniata</taxon>
        <taxon>Vertebrata</taxon>
        <taxon>Euteleostomi</taxon>
        <taxon>Actinopterygii</taxon>
        <taxon>Neopterygii</taxon>
        <taxon>Teleostei</taxon>
        <taxon>Ostariophysi</taxon>
        <taxon>Siluriformes</taxon>
        <taxon>Pangasiidae</taxon>
        <taxon>Pangasianodon</taxon>
    </lineage>
</organism>
<dbReference type="EMBL" id="CM040475">
    <property type="protein sequence ID" value="MCI4391582.1"/>
    <property type="molecule type" value="Genomic_DNA"/>
</dbReference>
<accession>A0ACC5XK58</accession>
<evidence type="ECO:0000313" key="2">
    <source>
        <dbReference type="Proteomes" id="UP000829447"/>
    </source>
</evidence>
<gene>
    <name evidence="1" type="ORF">PGIGA_G00136130</name>
</gene>
<name>A0ACC5XK58_PANGG</name>
<comment type="caution">
    <text evidence="1">The sequence shown here is derived from an EMBL/GenBank/DDBJ whole genome shotgun (WGS) entry which is preliminary data.</text>
</comment>
<sequence>MPEIIQNQPESTQKPTRRKKNKETHNAVERHRKEKINAGIKRIGDLLPCSQALKQSKNMILGEAFRYITELKQQNDEMLLNGGDKVQAEEIKRLRQQVEDLRKESAHYIELLKANGINFLDDPTIHWKGKQRCAKCCHRIPKACVLLRRYQATLLILGPVQLAAHRLHGQHYSLLATRYSLSVELWPQKPVTLGIIFHNCQYVLLWQIPKSIPFLSKCKRKFLCNCKPPNQHASLFGLTLPTCYPLCSPVLKHLLLLRHHFYPRPLWYFINHLLYPRQGY</sequence>
<keyword evidence="2" id="KW-1185">Reference proteome</keyword>